<protein>
    <submittedName>
        <fullName evidence="1">DUF4230 domain-containing protein</fullName>
    </submittedName>
</protein>
<organism evidence="1 2">
    <name type="scientific">Duncaniella freteri</name>
    <dbReference type="NCBI Taxonomy" id="2530391"/>
    <lineage>
        <taxon>Bacteria</taxon>
        <taxon>Pseudomonadati</taxon>
        <taxon>Bacteroidota</taxon>
        <taxon>Bacteroidia</taxon>
        <taxon>Bacteroidales</taxon>
        <taxon>Muribaculaceae</taxon>
        <taxon>Duncaniella</taxon>
    </lineage>
</organism>
<proteinExistence type="predicted"/>
<dbReference type="EMBL" id="SJSA01000001">
    <property type="protein sequence ID" value="TGG40119.1"/>
    <property type="molecule type" value="Genomic_DNA"/>
</dbReference>
<reference evidence="1 2" key="1">
    <citation type="submission" date="2019-02" db="EMBL/GenBank/DDBJ databases">
        <title>Isolation and identification of novel species under the genus Muribaculum.</title>
        <authorList>
            <person name="Miyake S."/>
            <person name="Ding Y."/>
            <person name="Low A."/>
            <person name="Soh M."/>
            <person name="Seedorf H."/>
        </authorList>
    </citation>
    <scope>NUCLEOTIDE SEQUENCE [LARGE SCALE GENOMIC DNA]</scope>
    <source>
        <strain evidence="1 2">TLL-A3</strain>
    </source>
</reference>
<keyword evidence="2" id="KW-1185">Reference proteome</keyword>
<gene>
    <name evidence="1" type="ORF">EZ315_05170</name>
</gene>
<dbReference type="AlphaFoldDB" id="A0A4Z0V4J0"/>
<dbReference type="RefSeq" id="WP_135471135.1">
    <property type="nucleotide sequence ID" value="NZ_CASKCQ010000024.1"/>
</dbReference>
<sequence>MHKRKILLLATAIMLCLSCTRQEDHRELYQELKSADKMIFASMSITKTAAIDKSREFFGKRIAVYSYDTYMHAYIDMSALSEDDISFDDKAGTVHITLPPIVTEISGRDMELRKEYDNIGLFRDSIDARERAELKELANTSLKKELQDNKAFTSQLTDAAKHKARQYFESLFGEKGYSAVIDFKSLRNIHI</sequence>
<dbReference type="Pfam" id="PF14014">
    <property type="entry name" value="DUF4230"/>
    <property type="match status" value="1"/>
</dbReference>
<evidence type="ECO:0000313" key="1">
    <source>
        <dbReference type="EMBL" id="TGG40119.1"/>
    </source>
</evidence>
<dbReference type="Proteomes" id="UP000297635">
    <property type="component" value="Unassembled WGS sequence"/>
</dbReference>
<name>A0A4Z0V4J0_9BACT</name>
<dbReference type="InterPro" id="IPR025324">
    <property type="entry name" value="DUF4230"/>
</dbReference>
<accession>A0A4Z0V4J0</accession>
<evidence type="ECO:0000313" key="2">
    <source>
        <dbReference type="Proteomes" id="UP000297635"/>
    </source>
</evidence>
<comment type="caution">
    <text evidence="1">The sequence shown here is derived from an EMBL/GenBank/DDBJ whole genome shotgun (WGS) entry which is preliminary data.</text>
</comment>